<dbReference type="EMBL" id="JAJAQI010000001">
    <property type="protein sequence ID" value="MCB4820173.1"/>
    <property type="molecule type" value="Genomic_DNA"/>
</dbReference>
<dbReference type="InterPro" id="IPR042245">
    <property type="entry name" value="Tgt2/MlaC_sf"/>
</dbReference>
<accession>A0A9X1IAI5</accession>
<dbReference type="PANTHER" id="PTHR36573:SF1">
    <property type="entry name" value="INTERMEMBRANE PHOSPHOLIPID TRANSPORT SYSTEM BINDING PROTEIN MLAC"/>
    <property type="match status" value="1"/>
</dbReference>
<evidence type="ECO:0000256" key="1">
    <source>
        <dbReference type="SAM" id="SignalP"/>
    </source>
</evidence>
<evidence type="ECO:0000313" key="3">
    <source>
        <dbReference type="Proteomes" id="UP001139311"/>
    </source>
</evidence>
<keyword evidence="1" id="KW-0732">Signal</keyword>
<dbReference type="AlphaFoldDB" id="A0A9X1IAI5"/>
<dbReference type="RefSeq" id="WP_226603028.1">
    <property type="nucleotide sequence ID" value="NZ_JAJAQI010000001.1"/>
</dbReference>
<gene>
    <name evidence="2" type="ORF">LHA35_00325</name>
</gene>
<dbReference type="Proteomes" id="UP001139311">
    <property type="component" value="Unassembled WGS sequence"/>
</dbReference>
<dbReference type="InterPro" id="IPR008869">
    <property type="entry name" value="MlaC/ttg2D"/>
</dbReference>
<name>A0A9X1IAI5_9PROT</name>
<sequence length="210" mass="23334">MPAPRVKPRAMMTLPRRPLLLAAVLLPLAARAQGSPAAVIEGFHATLLEVMRNAQRLGVRGREQRLRPAMQAAFNLEAMTRISVGPPWAQLQPAERQALIRAFSDWSIATFANRFDGWSGESFQLVGENPLQSGDRLVRTQLVRPRDEPVALNYLMRESGGAWRVVDVYLAGTVSELASRRAEFTALLREGGAARLEAELRRRTETLLRG</sequence>
<proteinExistence type="predicted"/>
<dbReference type="InterPro" id="IPR017842">
    <property type="entry name" value="Hopanoid_biosyn-assoc_HpnM"/>
</dbReference>
<keyword evidence="3" id="KW-1185">Reference proteome</keyword>
<dbReference type="PANTHER" id="PTHR36573">
    <property type="entry name" value="INTERMEMBRANE PHOSPHOLIPID TRANSPORT SYSTEM BINDING PROTEIN MLAC"/>
    <property type="match status" value="1"/>
</dbReference>
<feature type="signal peptide" evidence="1">
    <location>
        <begin position="1"/>
        <end position="32"/>
    </location>
</feature>
<protein>
    <submittedName>
        <fullName evidence="2">ABC transporter substrate-binding protein</fullName>
    </submittedName>
</protein>
<feature type="chain" id="PRO_5040993932" evidence="1">
    <location>
        <begin position="33"/>
        <end position="210"/>
    </location>
</feature>
<reference evidence="2" key="1">
    <citation type="submission" date="2021-10" db="EMBL/GenBank/DDBJ databases">
        <title>Roseicella aerolatum sp. nov., isolated from aerosols of e-waste dismantling site.</title>
        <authorList>
            <person name="Qin T."/>
        </authorList>
    </citation>
    <scope>NUCLEOTIDE SEQUENCE</scope>
    <source>
        <strain evidence="2">GB24</strain>
    </source>
</reference>
<comment type="caution">
    <text evidence="2">The sequence shown here is derived from an EMBL/GenBank/DDBJ whole genome shotgun (WGS) entry which is preliminary data.</text>
</comment>
<dbReference type="NCBIfam" id="TIGR03481">
    <property type="entry name" value="HpnM"/>
    <property type="match status" value="1"/>
</dbReference>
<dbReference type="Gene3D" id="3.10.450.710">
    <property type="entry name" value="Tgt2/MlaC"/>
    <property type="match status" value="1"/>
</dbReference>
<evidence type="ECO:0000313" key="2">
    <source>
        <dbReference type="EMBL" id="MCB4820173.1"/>
    </source>
</evidence>
<organism evidence="2 3">
    <name type="scientific">Roseicella aerolata</name>
    <dbReference type="NCBI Taxonomy" id="2883479"/>
    <lineage>
        <taxon>Bacteria</taxon>
        <taxon>Pseudomonadati</taxon>
        <taxon>Pseudomonadota</taxon>
        <taxon>Alphaproteobacteria</taxon>
        <taxon>Acetobacterales</taxon>
        <taxon>Roseomonadaceae</taxon>
        <taxon>Roseicella</taxon>
    </lineage>
</organism>
<dbReference type="Pfam" id="PF05494">
    <property type="entry name" value="MlaC"/>
    <property type="match status" value="1"/>
</dbReference>